<organism evidence="1 2">
    <name type="scientific">Azoarcus indigens</name>
    <dbReference type="NCBI Taxonomy" id="29545"/>
    <lineage>
        <taxon>Bacteria</taxon>
        <taxon>Pseudomonadati</taxon>
        <taxon>Pseudomonadota</taxon>
        <taxon>Betaproteobacteria</taxon>
        <taxon>Rhodocyclales</taxon>
        <taxon>Zoogloeaceae</taxon>
        <taxon>Azoarcus</taxon>
    </lineage>
</organism>
<proteinExistence type="predicted"/>
<evidence type="ECO:0000313" key="1">
    <source>
        <dbReference type="EMBL" id="TDN49215.1"/>
    </source>
</evidence>
<name>A0A4R6DVF2_9RHOO</name>
<dbReference type="RefSeq" id="WP_133592690.1">
    <property type="nucleotide sequence ID" value="NZ_SNVV01000012.1"/>
</dbReference>
<comment type="caution">
    <text evidence="1">The sequence shown here is derived from an EMBL/GenBank/DDBJ whole genome shotgun (WGS) entry which is preliminary data.</text>
</comment>
<gene>
    <name evidence="1" type="ORF">C7389_11266</name>
</gene>
<dbReference type="AlphaFoldDB" id="A0A4R6DVF2"/>
<dbReference type="Proteomes" id="UP000295129">
    <property type="component" value="Unassembled WGS sequence"/>
</dbReference>
<reference evidence="1 2" key="1">
    <citation type="submission" date="2019-03" db="EMBL/GenBank/DDBJ databases">
        <title>Genomic Encyclopedia of Type Strains, Phase IV (KMG-IV): sequencing the most valuable type-strain genomes for metagenomic binning, comparative biology and taxonomic classification.</title>
        <authorList>
            <person name="Goeker M."/>
        </authorList>
    </citation>
    <scope>NUCLEOTIDE SEQUENCE [LARGE SCALE GENOMIC DNA]</scope>
    <source>
        <strain evidence="1 2">DSM 12121</strain>
    </source>
</reference>
<dbReference type="EMBL" id="SNVV01000012">
    <property type="protein sequence ID" value="TDN49215.1"/>
    <property type="molecule type" value="Genomic_DNA"/>
</dbReference>
<evidence type="ECO:0008006" key="3">
    <source>
        <dbReference type="Google" id="ProtNLM"/>
    </source>
</evidence>
<evidence type="ECO:0000313" key="2">
    <source>
        <dbReference type="Proteomes" id="UP000295129"/>
    </source>
</evidence>
<sequence>MKERPILFSGPMVRAILSGRKTQTRRVAKPGRDPSLLDGSWSDEYVLDPGNHGWLMRDCPYGEAGDRLWVREAFMHQPADYCWEAGVSIPCRPAHTAYRADFPESRPGEGWKPSIHMPRNLSRITLEIIAVRVERLQDIGDADSLKEGINCYPFVPDDGFPVCDGYTHKQDDGECVLWPTARAAYKALWEEINGPGSWDTNPWVWVVEFRRIDNA</sequence>
<accession>A0A4R6DVF2</accession>
<keyword evidence="2" id="KW-1185">Reference proteome</keyword>
<protein>
    <recommendedName>
        <fullName evidence="3">Morphogenetic protein</fullName>
    </recommendedName>
</protein>
<dbReference type="OrthoDB" id="72471at2"/>